<evidence type="ECO:0000256" key="1">
    <source>
        <dbReference type="SAM" id="MobiDB-lite"/>
    </source>
</evidence>
<protein>
    <submittedName>
        <fullName evidence="2">Uncharacterized protein</fullName>
    </submittedName>
</protein>
<dbReference type="EMBL" id="JBAHYK010002596">
    <property type="protein sequence ID" value="KAL0564766.1"/>
    <property type="molecule type" value="Genomic_DNA"/>
</dbReference>
<dbReference type="Proteomes" id="UP001465976">
    <property type="component" value="Unassembled WGS sequence"/>
</dbReference>
<feature type="compositionally biased region" description="Polar residues" evidence="1">
    <location>
        <begin position="10"/>
        <end position="24"/>
    </location>
</feature>
<feature type="region of interest" description="Disordered" evidence="1">
    <location>
        <begin position="1"/>
        <end position="26"/>
    </location>
</feature>
<evidence type="ECO:0000313" key="2">
    <source>
        <dbReference type="EMBL" id="KAL0564766.1"/>
    </source>
</evidence>
<gene>
    <name evidence="2" type="ORF">V5O48_017273</name>
</gene>
<accession>A0ABR3EPK3</accession>
<reference evidence="2 3" key="1">
    <citation type="submission" date="2024-02" db="EMBL/GenBank/DDBJ databases">
        <title>A draft genome for the cacao thread blight pathogen Marasmius crinis-equi.</title>
        <authorList>
            <person name="Cohen S.P."/>
            <person name="Baruah I.K."/>
            <person name="Amoako-Attah I."/>
            <person name="Bukari Y."/>
            <person name="Meinhardt L.W."/>
            <person name="Bailey B.A."/>
        </authorList>
    </citation>
    <scope>NUCLEOTIDE SEQUENCE [LARGE SCALE GENOMIC DNA]</scope>
    <source>
        <strain evidence="2 3">GH-76</strain>
    </source>
</reference>
<sequence length="151" mass="16735">MKKLGKTKSDVSQPQLKQLNTAPKSNAVEAIKPQKLSFAKEFRSKTVIFDNESSIFNESAGTSALVAEQWQKHETRPSNSAGKQRVPSYQDLLSNAEMAKYWDPSDHNEEGLLLFSEGQANHSSTGSEFGVATLLLYNKTDLLLQNVVSLF</sequence>
<keyword evidence="3" id="KW-1185">Reference proteome</keyword>
<evidence type="ECO:0000313" key="3">
    <source>
        <dbReference type="Proteomes" id="UP001465976"/>
    </source>
</evidence>
<comment type="caution">
    <text evidence="2">The sequence shown here is derived from an EMBL/GenBank/DDBJ whole genome shotgun (WGS) entry which is preliminary data.</text>
</comment>
<organism evidence="2 3">
    <name type="scientific">Marasmius crinis-equi</name>
    <dbReference type="NCBI Taxonomy" id="585013"/>
    <lineage>
        <taxon>Eukaryota</taxon>
        <taxon>Fungi</taxon>
        <taxon>Dikarya</taxon>
        <taxon>Basidiomycota</taxon>
        <taxon>Agaricomycotina</taxon>
        <taxon>Agaricomycetes</taxon>
        <taxon>Agaricomycetidae</taxon>
        <taxon>Agaricales</taxon>
        <taxon>Marasmiineae</taxon>
        <taxon>Marasmiaceae</taxon>
        <taxon>Marasmius</taxon>
    </lineage>
</organism>
<proteinExistence type="predicted"/>
<name>A0ABR3EPK3_9AGAR</name>